<dbReference type="CDD" id="cd02340">
    <property type="entry name" value="ZZ_NBR1_like"/>
    <property type="match status" value="1"/>
</dbReference>
<dbReference type="Pfam" id="PF16158">
    <property type="entry name" value="N_BRCA1_IG"/>
    <property type="match status" value="1"/>
</dbReference>
<dbReference type="InterPro" id="IPR032350">
    <property type="entry name" value="Nbr1_FW"/>
</dbReference>
<feature type="domain" description="ZZ-type" evidence="6">
    <location>
        <begin position="409"/>
        <end position="461"/>
    </location>
</feature>
<evidence type="ECO:0000256" key="3">
    <source>
        <dbReference type="ARBA" id="ARBA00022833"/>
    </source>
</evidence>
<evidence type="ECO:0000313" key="8">
    <source>
        <dbReference type="Proteomes" id="UP000285405"/>
    </source>
</evidence>
<dbReference type="PANTHER" id="PTHR20930">
    <property type="entry name" value="OVARIAN CARCINOMA ANTIGEN CA125-RELATED"/>
    <property type="match status" value="1"/>
</dbReference>
<keyword evidence="2 4" id="KW-0863">Zinc-finger</keyword>
<dbReference type="AlphaFoldDB" id="A0A420HVI7"/>
<sequence>MTPTSRQETMINLKINYDGQILRFRLPLRELLPLTLPEKLRNLLRIPPESMVVFERYSDSAGTYVSLEPNNTSAYKQLYRAAKAKLRLRLRATLVNSQEKISDNSTSAAQIENNNPNEASSQAIPKKNDEMASITKFPDQMKKSDLTHDVQPNLEDLHICDQLNDVSVTNDTTTDTEDLESKQTTENTNSKVAVQEKCSYLSSIVEKDGHLPAYQECSDNKPTLRSLTLEQILGNRIVKENSTSILADDLFTKAVMCNNCKSLINGEHYHCSNCDSGDYDLCQTCIENGYLCYVESHWLIKRVIENGKLVNSITQTMTTKSQSQPKENVSTNQSSDVSIAIRACNCCVREFTEEHFVTCTTCPDYDLCMSCHISLKHGHHPNHAFVAVDKNKCLDLAAQNLLASGRNTEHDATCDGCNKFIFGVRHKCLDCPDWDYCSSCFSNANSMHPRHRFVPIYENSPNLYQPISQKFRHHGVFCDGPLCKNISTYIWGDRYKCAVCDDTDFCASCEASPENKHDDNHPLIKFRIPVSQVSVTTIDGQDSQQGPTLGDKRSDTCETFEAKLALNLNTPTQVHTIYDLKPPEILISESVEITEDSSPLVESKTIPDKNLKSKNKQVLRAEFVRDTINDGTSFPPNEIFEQTWYLRNCGTDSWPRGCYVKFVAGKNMSFVNTQHLNNFNEHEKAAISSISDTEVAPGEMIGFTVLLKAPCDPGNFISHWRLFAPDDATVGTNLWCDINVQKAAPILNKDSEKESADESSQLIFPALENEGPLKNVHQESNPKATEMEDFELSTSWGSSDEHIDDLFLTDDEYDILDASDEYYFT</sequence>
<name>A0A420HVI7_9PEZI</name>
<evidence type="ECO:0000256" key="1">
    <source>
        <dbReference type="ARBA" id="ARBA00022723"/>
    </source>
</evidence>
<dbReference type="CDD" id="cd02249">
    <property type="entry name" value="ZZ"/>
    <property type="match status" value="1"/>
</dbReference>
<feature type="compositionally biased region" description="Polar residues" evidence="5">
    <location>
        <begin position="99"/>
        <end position="123"/>
    </location>
</feature>
<protein>
    <submittedName>
        <fullName evidence="7">Putative zz type zinc finger domain-containing protein</fullName>
    </submittedName>
</protein>
<feature type="region of interest" description="Disordered" evidence="5">
    <location>
        <begin position="99"/>
        <end position="128"/>
    </location>
</feature>
<evidence type="ECO:0000256" key="4">
    <source>
        <dbReference type="PROSITE-ProRule" id="PRU00228"/>
    </source>
</evidence>
<dbReference type="GO" id="GO:0008270">
    <property type="term" value="F:zinc ion binding"/>
    <property type="evidence" value="ECO:0007669"/>
    <property type="project" value="UniProtKB-KW"/>
</dbReference>
<dbReference type="OrthoDB" id="661148at2759"/>
<comment type="caution">
    <text evidence="7">The sequence shown here is derived from an EMBL/GenBank/DDBJ whole genome shotgun (WGS) entry which is preliminary data.</text>
</comment>
<dbReference type="CDD" id="cd14947">
    <property type="entry name" value="NBR1_like"/>
    <property type="match status" value="1"/>
</dbReference>
<keyword evidence="1" id="KW-0479">Metal-binding</keyword>
<dbReference type="InterPro" id="IPR043145">
    <property type="entry name" value="Znf_ZZ_sf"/>
</dbReference>
<dbReference type="PANTHER" id="PTHR20930:SF0">
    <property type="entry name" value="PROTEIN ILRUN"/>
    <property type="match status" value="1"/>
</dbReference>
<evidence type="ECO:0000259" key="6">
    <source>
        <dbReference type="PROSITE" id="PS50135"/>
    </source>
</evidence>
<feature type="domain" description="ZZ-type" evidence="6">
    <location>
        <begin position="473"/>
        <end position="531"/>
    </location>
</feature>
<keyword evidence="3" id="KW-0862">Zinc</keyword>
<dbReference type="SMART" id="SM00291">
    <property type="entry name" value="ZnF_ZZ"/>
    <property type="match status" value="4"/>
</dbReference>
<dbReference type="InterPro" id="IPR000433">
    <property type="entry name" value="Znf_ZZ"/>
</dbReference>
<dbReference type="SUPFAM" id="SSF57850">
    <property type="entry name" value="RING/U-box"/>
    <property type="match status" value="4"/>
</dbReference>
<evidence type="ECO:0000256" key="2">
    <source>
        <dbReference type="ARBA" id="ARBA00022771"/>
    </source>
</evidence>
<dbReference type="Gene3D" id="3.30.60.90">
    <property type="match status" value="4"/>
</dbReference>
<proteinExistence type="predicted"/>
<dbReference type="PROSITE" id="PS50135">
    <property type="entry name" value="ZF_ZZ_2"/>
    <property type="match status" value="2"/>
</dbReference>
<dbReference type="Gene3D" id="2.60.40.10">
    <property type="entry name" value="Immunoglobulins"/>
    <property type="match status" value="1"/>
</dbReference>
<dbReference type="EMBL" id="MCBR01015706">
    <property type="protein sequence ID" value="RKF61412.1"/>
    <property type="molecule type" value="Genomic_DNA"/>
</dbReference>
<evidence type="ECO:0000256" key="5">
    <source>
        <dbReference type="SAM" id="MobiDB-lite"/>
    </source>
</evidence>
<dbReference type="Proteomes" id="UP000285405">
    <property type="component" value="Unassembled WGS sequence"/>
</dbReference>
<dbReference type="InterPro" id="IPR013783">
    <property type="entry name" value="Ig-like_fold"/>
</dbReference>
<dbReference type="Pfam" id="PF00569">
    <property type="entry name" value="ZZ"/>
    <property type="match status" value="3"/>
</dbReference>
<gene>
    <name evidence="7" type="ORF">GcC1_157002</name>
</gene>
<accession>A0A420HVI7</accession>
<reference evidence="7 8" key="1">
    <citation type="journal article" date="2018" name="BMC Genomics">
        <title>Comparative genome analyses reveal sequence features reflecting distinct modes of host-adaptation between dicot and monocot powdery mildew.</title>
        <authorList>
            <person name="Wu Y."/>
            <person name="Ma X."/>
            <person name="Pan Z."/>
            <person name="Kale S.D."/>
            <person name="Song Y."/>
            <person name="King H."/>
            <person name="Zhang Q."/>
            <person name="Presley C."/>
            <person name="Deng X."/>
            <person name="Wei C.I."/>
            <person name="Xiao S."/>
        </authorList>
    </citation>
    <scope>NUCLEOTIDE SEQUENCE [LARGE SCALE GENOMIC DNA]</scope>
    <source>
        <strain evidence="7">UCSC1</strain>
    </source>
</reference>
<evidence type="ECO:0000313" key="7">
    <source>
        <dbReference type="EMBL" id="RKF61412.1"/>
    </source>
</evidence>
<organism evidence="7 8">
    <name type="scientific">Golovinomyces cichoracearum</name>
    <dbReference type="NCBI Taxonomy" id="62708"/>
    <lineage>
        <taxon>Eukaryota</taxon>
        <taxon>Fungi</taxon>
        <taxon>Dikarya</taxon>
        <taxon>Ascomycota</taxon>
        <taxon>Pezizomycotina</taxon>
        <taxon>Leotiomycetes</taxon>
        <taxon>Erysiphales</taxon>
        <taxon>Erysiphaceae</taxon>
        <taxon>Golovinomyces</taxon>
    </lineage>
</organism>